<gene>
    <name evidence="2" type="ORF">AMORRO_LOCUS6140</name>
</gene>
<evidence type="ECO:0000313" key="3">
    <source>
        <dbReference type="Proteomes" id="UP000789342"/>
    </source>
</evidence>
<feature type="signal peptide" evidence="1">
    <location>
        <begin position="1"/>
        <end position="22"/>
    </location>
</feature>
<reference evidence="2" key="1">
    <citation type="submission" date="2021-06" db="EMBL/GenBank/DDBJ databases">
        <authorList>
            <person name="Kallberg Y."/>
            <person name="Tangrot J."/>
            <person name="Rosling A."/>
        </authorList>
    </citation>
    <scope>NUCLEOTIDE SEQUENCE</scope>
    <source>
        <strain evidence="2">CL551</strain>
    </source>
</reference>
<dbReference type="Proteomes" id="UP000789342">
    <property type="component" value="Unassembled WGS sequence"/>
</dbReference>
<dbReference type="AlphaFoldDB" id="A0A9N9BD01"/>
<sequence length="56" mass="6256">MKFELLLTKILVLVTLPLVAIANPLYSHGLSKRDFFSPGQHAGGILFHDLTSKMKF</sequence>
<comment type="caution">
    <text evidence="2">The sequence shown here is derived from an EMBL/GenBank/DDBJ whole genome shotgun (WGS) entry which is preliminary data.</text>
</comment>
<keyword evidence="1" id="KW-0732">Signal</keyword>
<evidence type="ECO:0000256" key="1">
    <source>
        <dbReference type="SAM" id="SignalP"/>
    </source>
</evidence>
<proteinExistence type="predicted"/>
<feature type="chain" id="PRO_5040244580" evidence="1">
    <location>
        <begin position="23"/>
        <end position="56"/>
    </location>
</feature>
<keyword evidence="3" id="KW-1185">Reference proteome</keyword>
<evidence type="ECO:0000313" key="2">
    <source>
        <dbReference type="EMBL" id="CAG8563702.1"/>
    </source>
</evidence>
<dbReference type="EMBL" id="CAJVPV010003966">
    <property type="protein sequence ID" value="CAG8563702.1"/>
    <property type="molecule type" value="Genomic_DNA"/>
</dbReference>
<accession>A0A9N9BD01</accession>
<name>A0A9N9BD01_9GLOM</name>
<protein>
    <submittedName>
        <fullName evidence="2">9939_t:CDS:1</fullName>
    </submittedName>
</protein>
<organism evidence="2 3">
    <name type="scientific">Acaulospora morrowiae</name>
    <dbReference type="NCBI Taxonomy" id="94023"/>
    <lineage>
        <taxon>Eukaryota</taxon>
        <taxon>Fungi</taxon>
        <taxon>Fungi incertae sedis</taxon>
        <taxon>Mucoromycota</taxon>
        <taxon>Glomeromycotina</taxon>
        <taxon>Glomeromycetes</taxon>
        <taxon>Diversisporales</taxon>
        <taxon>Acaulosporaceae</taxon>
        <taxon>Acaulospora</taxon>
    </lineage>
</organism>